<dbReference type="GO" id="GO:0005524">
    <property type="term" value="F:ATP binding"/>
    <property type="evidence" value="ECO:0007669"/>
    <property type="project" value="UniProtKB-KW"/>
</dbReference>
<evidence type="ECO:0000313" key="3">
    <source>
        <dbReference type="Proteomes" id="UP000276133"/>
    </source>
</evidence>
<feature type="transmembrane region" description="Helical" evidence="1">
    <location>
        <begin position="28"/>
        <end position="52"/>
    </location>
</feature>
<dbReference type="AlphaFoldDB" id="A0A3M7R1Z6"/>
<protein>
    <submittedName>
        <fullName evidence="2">ATP-binding cassette sub-family A member 3-like</fullName>
    </submittedName>
</protein>
<gene>
    <name evidence="2" type="ORF">BpHYR1_000677</name>
</gene>
<organism evidence="2 3">
    <name type="scientific">Brachionus plicatilis</name>
    <name type="common">Marine rotifer</name>
    <name type="synonym">Brachionus muelleri</name>
    <dbReference type="NCBI Taxonomy" id="10195"/>
    <lineage>
        <taxon>Eukaryota</taxon>
        <taxon>Metazoa</taxon>
        <taxon>Spiralia</taxon>
        <taxon>Gnathifera</taxon>
        <taxon>Rotifera</taxon>
        <taxon>Eurotatoria</taxon>
        <taxon>Monogononta</taxon>
        <taxon>Pseudotrocha</taxon>
        <taxon>Ploima</taxon>
        <taxon>Brachionidae</taxon>
        <taxon>Brachionus</taxon>
    </lineage>
</organism>
<accession>A0A3M7R1Z6</accession>
<keyword evidence="1" id="KW-1133">Transmembrane helix</keyword>
<reference evidence="2 3" key="1">
    <citation type="journal article" date="2018" name="Sci. Rep.">
        <title>Genomic signatures of local adaptation to the degree of environmental predictability in rotifers.</title>
        <authorList>
            <person name="Franch-Gras L."/>
            <person name="Hahn C."/>
            <person name="Garcia-Roger E.M."/>
            <person name="Carmona M.J."/>
            <person name="Serra M."/>
            <person name="Gomez A."/>
        </authorList>
    </citation>
    <scope>NUCLEOTIDE SEQUENCE [LARGE SCALE GENOMIC DNA]</scope>
    <source>
        <strain evidence="2">HYR1</strain>
    </source>
</reference>
<keyword evidence="2" id="KW-0547">Nucleotide-binding</keyword>
<dbReference type="EMBL" id="REGN01004415">
    <property type="protein sequence ID" value="RNA17620.1"/>
    <property type="molecule type" value="Genomic_DNA"/>
</dbReference>
<evidence type="ECO:0000313" key="2">
    <source>
        <dbReference type="EMBL" id="RNA17620.1"/>
    </source>
</evidence>
<comment type="caution">
    <text evidence="2">The sequence shown here is derived from an EMBL/GenBank/DDBJ whole genome shotgun (WGS) entry which is preliminary data.</text>
</comment>
<proteinExistence type="predicted"/>
<keyword evidence="2" id="KW-0067">ATP-binding</keyword>
<dbReference type="Proteomes" id="UP000276133">
    <property type="component" value="Unassembled WGS sequence"/>
</dbReference>
<name>A0A3M7R1Z6_BRAPC</name>
<keyword evidence="1" id="KW-0472">Membrane</keyword>
<sequence length="115" mass="13364">MKERKVVGFFRQFLILFWKNWVLFKRNIAGTITEICASLIFVIILLILRFFVDSTKIEEQNANTSPIFDVLSLINATTNRTYLMYYPNNSFIEGIVTNAFELIKSRKPVFSVTGN</sequence>
<keyword evidence="3" id="KW-1185">Reference proteome</keyword>
<keyword evidence="1" id="KW-0812">Transmembrane</keyword>
<evidence type="ECO:0000256" key="1">
    <source>
        <dbReference type="SAM" id="Phobius"/>
    </source>
</evidence>